<dbReference type="OrthoDB" id="5287717at2759"/>
<evidence type="ECO:0000313" key="1">
    <source>
        <dbReference type="EMBL" id="PMD38214.1"/>
    </source>
</evidence>
<dbReference type="AlphaFoldDB" id="A0A2J6RI77"/>
<gene>
    <name evidence="1" type="ORF">L207DRAFT_64388</name>
</gene>
<evidence type="ECO:0000313" key="2">
    <source>
        <dbReference type="Proteomes" id="UP000235786"/>
    </source>
</evidence>
<accession>A0A2J6RI77</accession>
<reference evidence="1 2" key="1">
    <citation type="submission" date="2016-04" db="EMBL/GenBank/DDBJ databases">
        <title>A degradative enzymes factory behind the ericoid mycorrhizal symbiosis.</title>
        <authorList>
            <consortium name="DOE Joint Genome Institute"/>
            <person name="Martino E."/>
            <person name="Morin E."/>
            <person name="Grelet G."/>
            <person name="Kuo A."/>
            <person name="Kohler A."/>
            <person name="Daghino S."/>
            <person name="Barry K."/>
            <person name="Choi C."/>
            <person name="Cichocki N."/>
            <person name="Clum A."/>
            <person name="Copeland A."/>
            <person name="Hainaut M."/>
            <person name="Haridas S."/>
            <person name="Labutti K."/>
            <person name="Lindquist E."/>
            <person name="Lipzen A."/>
            <person name="Khouja H.-R."/>
            <person name="Murat C."/>
            <person name="Ohm R."/>
            <person name="Olson A."/>
            <person name="Spatafora J."/>
            <person name="Veneault-Fourrey C."/>
            <person name="Henrissat B."/>
            <person name="Grigoriev I."/>
            <person name="Martin F."/>
            <person name="Perotto S."/>
        </authorList>
    </citation>
    <scope>NUCLEOTIDE SEQUENCE [LARGE SCALE GENOMIC DNA]</scope>
    <source>
        <strain evidence="1 2">F</strain>
    </source>
</reference>
<dbReference type="EMBL" id="KZ613948">
    <property type="protein sequence ID" value="PMD38214.1"/>
    <property type="molecule type" value="Genomic_DNA"/>
</dbReference>
<keyword evidence="2" id="KW-1185">Reference proteome</keyword>
<proteinExistence type="predicted"/>
<organism evidence="1 2">
    <name type="scientific">Hyaloscypha variabilis (strain UAMH 11265 / GT02V1 / F)</name>
    <name type="common">Meliniomyces variabilis</name>
    <dbReference type="NCBI Taxonomy" id="1149755"/>
    <lineage>
        <taxon>Eukaryota</taxon>
        <taxon>Fungi</taxon>
        <taxon>Dikarya</taxon>
        <taxon>Ascomycota</taxon>
        <taxon>Pezizomycotina</taxon>
        <taxon>Leotiomycetes</taxon>
        <taxon>Helotiales</taxon>
        <taxon>Hyaloscyphaceae</taxon>
        <taxon>Hyaloscypha</taxon>
        <taxon>Hyaloscypha variabilis</taxon>
    </lineage>
</organism>
<protein>
    <submittedName>
        <fullName evidence="1">Uncharacterized protein</fullName>
    </submittedName>
</protein>
<sequence>MGDEPGSRHGIWVQRVAEVSRCVQLFACYYNADPDVTGPYPAFDKELALEAILWQYLLPQDFFNPNPIYNTSISSTIALLYGAYKSDSGGLMSAIGVRCLSSSAVGTADIDGVESTFSNFQAIDSPIYSQVNICAVRFGPLALYSMFSNIFSGVSGQASEWVSNLFTSASAPAAFYAQYAGDDGSTGEMTQLSMLQATDLRSSMLRAYGAYATQLMYNGGQGFSEADGGVSAANFINHNATAFQSRVDSRMEL</sequence>
<name>A0A2J6RI77_HYAVF</name>
<dbReference type="Proteomes" id="UP000235786">
    <property type="component" value="Unassembled WGS sequence"/>
</dbReference>